<gene>
    <name evidence="1" type="ORF">DERF_013143</name>
</gene>
<protein>
    <submittedName>
        <fullName evidence="1">Uncharacterized protein</fullName>
    </submittedName>
</protein>
<evidence type="ECO:0000313" key="2">
    <source>
        <dbReference type="Proteomes" id="UP000790347"/>
    </source>
</evidence>
<name>A0A922HLE3_DERFA</name>
<proteinExistence type="predicted"/>
<evidence type="ECO:0000313" key="1">
    <source>
        <dbReference type="EMBL" id="KAH9497136.1"/>
    </source>
</evidence>
<keyword evidence="2" id="KW-1185">Reference proteome</keyword>
<organism evidence="1 2">
    <name type="scientific">Dermatophagoides farinae</name>
    <name type="common">American house dust mite</name>
    <dbReference type="NCBI Taxonomy" id="6954"/>
    <lineage>
        <taxon>Eukaryota</taxon>
        <taxon>Metazoa</taxon>
        <taxon>Ecdysozoa</taxon>
        <taxon>Arthropoda</taxon>
        <taxon>Chelicerata</taxon>
        <taxon>Arachnida</taxon>
        <taxon>Acari</taxon>
        <taxon>Acariformes</taxon>
        <taxon>Sarcoptiformes</taxon>
        <taxon>Astigmata</taxon>
        <taxon>Psoroptidia</taxon>
        <taxon>Analgoidea</taxon>
        <taxon>Pyroglyphidae</taxon>
        <taxon>Dermatophagoidinae</taxon>
        <taxon>Dermatophagoides</taxon>
    </lineage>
</organism>
<reference evidence="1" key="1">
    <citation type="submission" date="2013-05" db="EMBL/GenBank/DDBJ databases">
        <authorList>
            <person name="Yim A.K.Y."/>
            <person name="Chan T.F."/>
            <person name="Ji K.M."/>
            <person name="Liu X.Y."/>
            <person name="Zhou J.W."/>
            <person name="Li R.Q."/>
            <person name="Yang K.Y."/>
            <person name="Li J."/>
            <person name="Li M."/>
            <person name="Law P.T.W."/>
            <person name="Wu Y.L."/>
            <person name="Cai Z.L."/>
            <person name="Qin H."/>
            <person name="Bao Y."/>
            <person name="Leung R.K.K."/>
            <person name="Ng P.K.S."/>
            <person name="Zou J."/>
            <person name="Zhong X.J."/>
            <person name="Ran P.X."/>
            <person name="Zhong N.S."/>
            <person name="Liu Z.G."/>
            <person name="Tsui S.K.W."/>
        </authorList>
    </citation>
    <scope>NUCLEOTIDE SEQUENCE</scope>
    <source>
        <strain evidence="1">Derf</strain>
        <tissue evidence="1">Whole organism</tissue>
    </source>
</reference>
<sequence length="63" mass="6890">MNTYRIFILKIFVVIFACDGGGGGGGFGGDYDDSYCPFLKKKLLSSNYLKGNQNIASFNNLPE</sequence>
<dbReference type="EMBL" id="ASGP02000007">
    <property type="protein sequence ID" value="KAH9497136.1"/>
    <property type="molecule type" value="Genomic_DNA"/>
</dbReference>
<accession>A0A922HLE3</accession>
<reference evidence="1" key="2">
    <citation type="journal article" date="2022" name="Res Sq">
        <title>Comparative Genomics Reveals Insights into the Divergent Evolution of Astigmatic Mites and Household Pest Adaptations.</title>
        <authorList>
            <person name="Xiong Q."/>
            <person name="Wan A.T.-Y."/>
            <person name="Liu X.-Y."/>
            <person name="Fung C.S.-H."/>
            <person name="Xiao X."/>
            <person name="Malainual N."/>
            <person name="Hou J."/>
            <person name="Wang L."/>
            <person name="Wang M."/>
            <person name="Yang K."/>
            <person name="Cui Y."/>
            <person name="Leung E."/>
            <person name="Nong W."/>
            <person name="Shin S.-K."/>
            <person name="Au S."/>
            <person name="Jeong K.Y."/>
            <person name="Chew F.T."/>
            <person name="Hui J."/>
            <person name="Leung T.F."/>
            <person name="Tungtrongchitr A."/>
            <person name="Zhong N."/>
            <person name="Liu Z."/>
            <person name="Tsui S."/>
        </authorList>
    </citation>
    <scope>NUCLEOTIDE SEQUENCE</scope>
    <source>
        <strain evidence="1">Derf</strain>
        <tissue evidence="1">Whole organism</tissue>
    </source>
</reference>
<dbReference type="Proteomes" id="UP000790347">
    <property type="component" value="Unassembled WGS sequence"/>
</dbReference>
<dbReference type="AlphaFoldDB" id="A0A922HLE3"/>
<comment type="caution">
    <text evidence="1">The sequence shown here is derived from an EMBL/GenBank/DDBJ whole genome shotgun (WGS) entry which is preliminary data.</text>
</comment>